<reference evidence="1 2" key="1">
    <citation type="journal article" date="2018" name="Nat. Ecol. Evol.">
        <title>Pezizomycetes genomes reveal the molecular basis of ectomycorrhizal truffle lifestyle.</title>
        <authorList>
            <person name="Murat C."/>
            <person name="Payen T."/>
            <person name="Noel B."/>
            <person name="Kuo A."/>
            <person name="Morin E."/>
            <person name="Chen J."/>
            <person name="Kohler A."/>
            <person name="Krizsan K."/>
            <person name="Balestrini R."/>
            <person name="Da Silva C."/>
            <person name="Montanini B."/>
            <person name="Hainaut M."/>
            <person name="Levati E."/>
            <person name="Barry K.W."/>
            <person name="Belfiori B."/>
            <person name="Cichocki N."/>
            <person name="Clum A."/>
            <person name="Dockter R.B."/>
            <person name="Fauchery L."/>
            <person name="Guy J."/>
            <person name="Iotti M."/>
            <person name="Le Tacon F."/>
            <person name="Lindquist E.A."/>
            <person name="Lipzen A."/>
            <person name="Malagnac F."/>
            <person name="Mello A."/>
            <person name="Molinier V."/>
            <person name="Miyauchi S."/>
            <person name="Poulain J."/>
            <person name="Riccioni C."/>
            <person name="Rubini A."/>
            <person name="Sitrit Y."/>
            <person name="Splivallo R."/>
            <person name="Traeger S."/>
            <person name="Wang M."/>
            <person name="Zifcakova L."/>
            <person name="Wipf D."/>
            <person name="Zambonelli A."/>
            <person name="Paolocci F."/>
            <person name="Nowrousian M."/>
            <person name="Ottonello S."/>
            <person name="Baldrian P."/>
            <person name="Spatafora J.W."/>
            <person name="Henrissat B."/>
            <person name="Nagy L.G."/>
            <person name="Aury J.M."/>
            <person name="Wincker P."/>
            <person name="Grigoriev I.V."/>
            <person name="Bonfante P."/>
            <person name="Martin F.M."/>
        </authorList>
    </citation>
    <scope>NUCLEOTIDE SEQUENCE [LARGE SCALE GENOMIC DNA]</scope>
    <source>
        <strain evidence="1 2">ATCC MYA-4762</strain>
    </source>
</reference>
<name>A0A3N4LGR5_9PEZI</name>
<dbReference type="Gene3D" id="1.25.40.20">
    <property type="entry name" value="Ankyrin repeat-containing domain"/>
    <property type="match status" value="1"/>
</dbReference>
<dbReference type="OrthoDB" id="4772757at2759"/>
<dbReference type="InterPro" id="IPR036770">
    <property type="entry name" value="Ankyrin_rpt-contain_sf"/>
</dbReference>
<gene>
    <name evidence="1" type="ORF">L211DRAFT_789347</name>
</gene>
<proteinExistence type="predicted"/>
<sequence length="68" mass="6882">MGGAVAYNGSLGIVILLLDRASDVNLTGRRYGTTLISAAYNCSLQVTTLLLGRGADVNVPGGCGTGPR</sequence>
<dbReference type="AlphaFoldDB" id="A0A3N4LGR5"/>
<evidence type="ECO:0000313" key="1">
    <source>
        <dbReference type="EMBL" id="RPB22084.1"/>
    </source>
</evidence>
<accession>A0A3N4LGR5</accession>
<dbReference type="SUPFAM" id="SSF48403">
    <property type="entry name" value="Ankyrin repeat"/>
    <property type="match status" value="1"/>
</dbReference>
<organism evidence="1 2">
    <name type="scientific">Terfezia boudieri ATCC MYA-4762</name>
    <dbReference type="NCBI Taxonomy" id="1051890"/>
    <lineage>
        <taxon>Eukaryota</taxon>
        <taxon>Fungi</taxon>
        <taxon>Dikarya</taxon>
        <taxon>Ascomycota</taxon>
        <taxon>Pezizomycotina</taxon>
        <taxon>Pezizomycetes</taxon>
        <taxon>Pezizales</taxon>
        <taxon>Pezizaceae</taxon>
        <taxon>Terfezia</taxon>
    </lineage>
</organism>
<evidence type="ECO:0000313" key="2">
    <source>
        <dbReference type="Proteomes" id="UP000267821"/>
    </source>
</evidence>
<dbReference type="EMBL" id="ML121554">
    <property type="protein sequence ID" value="RPB22084.1"/>
    <property type="molecule type" value="Genomic_DNA"/>
</dbReference>
<dbReference type="InParanoid" id="A0A3N4LGR5"/>
<protein>
    <submittedName>
        <fullName evidence="1">Uncharacterized protein</fullName>
    </submittedName>
</protein>
<dbReference type="Proteomes" id="UP000267821">
    <property type="component" value="Unassembled WGS sequence"/>
</dbReference>
<keyword evidence="2" id="KW-1185">Reference proteome</keyword>